<dbReference type="InterPro" id="IPR000182">
    <property type="entry name" value="GNAT_dom"/>
</dbReference>
<gene>
    <name evidence="2" type="ORF">GCM10023189_50900</name>
</gene>
<dbReference type="InterPro" id="IPR016181">
    <property type="entry name" value="Acyl_CoA_acyltransferase"/>
</dbReference>
<dbReference type="EMBL" id="BAABHD010000082">
    <property type="protein sequence ID" value="GAA4467352.1"/>
    <property type="molecule type" value="Genomic_DNA"/>
</dbReference>
<dbReference type="RefSeq" id="WP_345248398.1">
    <property type="nucleotide sequence ID" value="NZ_BAABHD010000082.1"/>
</dbReference>
<reference evidence="3" key="1">
    <citation type="journal article" date="2019" name="Int. J. Syst. Evol. Microbiol.">
        <title>The Global Catalogue of Microorganisms (GCM) 10K type strain sequencing project: providing services to taxonomists for standard genome sequencing and annotation.</title>
        <authorList>
            <consortium name="The Broad Institute Genomics Platform"/>
            <consortium name="The Broad Institute Genome Sequencing Center for Infectious Disease"/>
            <person name="Wu L."/>
            <person name="Ma J."/>
        </authorList>
    </citation>
    <scope>NUCLEOTIDE SEQUENCE [LARGE SCALE GENOMIC DNA]</scope>
    <source>
        <strain evidence="3">JCM 17927</strain>
    </source>
</reference>
<evidence type="ECO:0000313" key="2">
    <source>
        <dbReference type="EMBL" id="GAA4467352.1"/>
    </source>
</evidence>
<proteinExistence type="predicted"/>
<protein>
    <recommendedName>
        <fullName evidence="1">N-acetyltransferase domain-containing protein</fullName>
    </recommendedName>
</protein>
<keyword evidence="3" id="KW-1185">Reference proteome</keyword>
<evidence type="ECO:0000259" key="1">
    <source>
        <dbReference type="PROSITE" id="PS51186"/>
    </source>
</evidence>
<comment type="caution">
    <text evidence="2">The sequence shown here is derived from an EMBL/GenBank/DDBJ whole genome shotgun (WGS) entry which is preliminary data.</text>
</comment>
<dbReference type="Gene3D" id="3.40.630.30">
    <property type="match status" value="1"/>
</dbReference>
<accession>A0ABP8NKJ8</accession>
<organism evidence="2 3">
    <name type="scientific">Nibrella saemangeumensis</name>
    <dbReference type="NCBI Taxonomy" id="1084526"/>
    <lineage>
        <taxon>Bacteria</taxon>
        <taxon>Pseudomonadati</taxon>
        <taxon>Bacteroidota</taxon>
        <taxon>Cytophagia</taxon>
        <taxon>Cytophagales</taxon>
        <taxon>Spirosomataceae</taxon>
        <taxon>Nibrella</taxon>
    </lineage>
</organism>
<sequence length="145" mass="16453">MELLPIQRTLADNSEFVNHPDCQESLPMTIEFFDKVGYSPPWIGYVAREQDQLVGVGAFKGAPRDGQVEIAYGTFPASQQQGMGAKICRQLVELALITDPSIRITARTLPEENYSTKILRKNGFHFLGTVWDNEDGDVWEWEYIQ</sequence>
<dbReference type="PROSITE" id="PS51186">
    <property type="entry name" value="GNAT"/>
    <property type="match status" value="1"/>
</dbReference>
<name>A0ABP8NKJ8_9BACT</name>
<dbReference type="SUPFAM" id="SSF55729">
    <property type="entry name" value="Acyl-CoA N-acyltransferases (Nat)"/>
    <property type="match status" value="1"/>
</dbReference>
<dbReference type="Pfam" id="PF13302">
    <property type="entry name" value="Acetyltransf_3"/>
    <property type="match status" value="1"/>
</dbReference>
<dbReference type="Proteomes" id="UP001501175">
    <property type="component" value="Unassembled WGS sequence"/>
</dbReference>
<feature type="domain" description="N-acetyltransferase" evidence="1">
    <location>
        <begin position="1"/>
        <end position="145"/>
    </location>
</feature>
<evidence type="ECO:0000313" key="3">
    <source>
        <dbReference type="Proteomes" id="UP001501175"/>
    </source>
</evidence>